<keyword evidence="2" id="KW-1185">Reference proteome</keyword>
<proteinExistence type="predicted"/>
<dbReference type="EMBL" id="JAWDJW010006365">
    <property type="protein sequence ID" value="KAK3065090.1"/>
    <property type="molecule type" value="Genomic_DNA"/>
</dbReference>
<organism evidence="1 2">
    <name type="scientific">Coniosporium uncinatum</name>
    <dbReference type="NCBI Taxonomy" id="93489"/>
    <lineage>
        <taxon>Eukaryota</taxon>
        <taxon>Fungi</taxon>
        <taxon>Dikarya</taxon>
        <taxon>Ascomycota</taxon>
        <taxon>Pezizomycotina</taxon>
        <taxon>Dothideomycetes</taxon>
        <taxon>Dothideomycetes incertae sedis</taxon>
        <taxon>Coniosporium</taxon>
    </lineage>
</organism>
<comment type="caution">
    <text evidence="1">The sequence shown here is derived from an EMBL/GenBank/DDBJ whole genome shotgun (WGS) entry which is preliminary data.</text>
</comment>
<name>A0ACC3DC65_9PEZI</name>
<reference evidence="1" key="1">
    <citation type="submission" date="2024-09" db="EMBL/GenBank/DDBJ databases">
        <title>Black Yeasts Isolated from many extreme environments.</title>
        <authorList>
            <person name="Coleine C."/>
            <person name="Stajich J.E."/>
            <person name="Selbmann L."/>
        </authorList>
    </citation>
    <scope>NUCLEOTIDE SEQUENCE</scope>
    <source>
        <strain evidence="1">CCFEE 5737</strain>
    </source>
</reference>
<evidence type="ECO:0000313" key="1">
    <source>
        <dbReference type="EMBL" id="KAK3065090.1"/>
    </source>
</evidence>
<gene>
    <name evidence="1" type="ORF">LTS18_011054</name>
</gene>
<evidence type="ECO:0000313" key="2">
    <source>
        <dbReference type="Proteomes" id="UP001186974"/>
    </source>
</evidence>
<accession>A0ACC3DC65</accession>
<protein>
    <submittedName>
        <fullName evidence="1">Uncharacterized protein</fullName>
    </submittedName>
</protein>
<sequence>MALVADRLGTDWLPQEVDDENVRREVDLGAERNMKSRNAVQRKIMEARAEREWRDDEGFAEQWVKVGQKTKWATPAGGLFGEGLEAGPHYGPQTSLEQLVIEKVLSNAAPIFGGYVDSEVNTSTWMKAYSDVFYHSAALQSETATVEDALFGFYRWLDDHPSEAIFFSF</sequence>
<dbReference type="Proteomes" id="UP001186974">
    <property type="component" value="Unassembled WGS sequence"/>
</dbReference>